<dbReference type="RefSeq" id="XP_009218037.1">
    <property type="nucleotide sequence ID" value="XM_009219773.1"/>
</dbReference>
<dbReference type="GeneID" id="20342460"/>
<protein>
    <submittedName>
        <fullName evidence="1 2">Uncharacterized protein</fullName>
    </submittedName>
</protein>
<reference evidence="2" key="4">
    <citation type="journal article" date="2015" name="G3 (Bethesda)">
        <title>Genome sequences of three phytopathogenic species of the Magnaporthaceae family of fungi.</title>
        <authorList>
            <person name="Okagaki L.H."/>
            <person name="Nunes C.C."/>
            <person name="Sailsbery J."/>
            <person name="Clay B."/>
            <person name="Brown D."/>
            <person name="John T."/>
            <person name="Oh Y."/>
            <person name="Young N."/>
            <person name="Fitzgerald M."/>
            <person name="Haas B.J."/>
            <person name="Zeng Q."/>
            <person name="Young S."/>
            <person name="Adiconis X."/>
            <person name="Fan L."/>
            <person name="Levin J.Z."/>
            <person name="Mitchell T.K."/>
            <person name="Okubara P.A."/>
            <person name="Farman M.L."/>
            <person name="Kohn L.M."/>
            <person name="Birren B."/>
            <person name="Ma L.-J."/>
            <person name="Dean R.A."/>
        </authorList>
    </citation>
    <scope>NUCLEOTIDE SEQUENCE</scope>
    <source>
        <strain evidence="2">R3-111a-1</strain>
    </source>
</reference>
<dbReference type="Proteomes" id="UP000006039">
    <property type="component" value="Unassembled WGS sequence"/>
</dbReference>
<gene>
    <name evidence="2" type="primary">20342460</name>
    <name evidence="1" type="ORF">GGTG_02002</name>
</gene>
<accession>J3NL61</accession>
<dbReference type="VEuPathDB" id="FungiDB:GGTG_02002"/>
<evidence type="ECO:0000313" key="2">
    <source>
        <dbReference type="EnsemblFungi" id="EJT82028"/>
    </source>
</evidence>
<reference evidence="1" key="3">
    <citation type="submission" date="2010-09" db="EMBL/GenBank/DDBJ databases">
        <title>Annotation of Gaeumannomyces graminis var. tritici R3-111a-1.</title>
        <authorList>
            <consortium name="The Broad Institute Genome Sequencing Platform"/>
            <person name="Ma L.-J."/>
            <person name="Dead R."/>
            <person name="Young S.K."/>
            <person name="Zeng Q."/>
            <person name="Gargeya S."/>
            <person name="Fitzgerald M."/>
            <person name="Haas B."/>
            <person name="Abouelleil A."/>
            <person name="Alvarado L."/>
            <person name="Arachchi H.M."/>
            <person name="Berlin A."/>
            <person name="Brown A."/>
            <person name="Chapman S.B."/>
            <person name="Chen Z."/>
            <person name="Dunbar C."/>
            <person name="Freedman E."/>
            <person name="Gearin G."/>
            <person name="Gellesch M."/>
            <person name="Goldberg J."/>
            <person name="Griggs A."/>
            <person name="Gujja S."/>
            <person name="Heiman D."/>
            <person name="Howarth C."/>
            <person name="Larson L."/>
            <person name="Lui A."/>
            <person name="MacDonald P.J.P."/>
            <person name="Mehta T."/>
            <person name="Montmayeur A."/>
            <person name="Murphy C."/>
            <person name="Neiman D."/>
            <person name="Pearson M."/>
            <person name="Priest M."/>
            <person name="Roberts A."/>
            <person name="Saif S."/>
            <person name="Shea T."/>
            <person name="Shenoy N."/>
            <person name="Sisk P."/>
            <person name="Stolte C."/>
            <person name="Sykes S."/>
            <person name="Yandava C."/>
            <person name="Wortman J."/>
            <person name="Nusbaum C."/>
            <person name="Birren B."/>
        </authorList>
    </citation>
    <scope>NUCLEOTIDE SEQUENCE</scope>
    <source>
        <strain evidence="1">R3-111a-1</strain>
    </source>
</reference>
<dbReference type="AlphaFoldDB" id="J3NL61"/>
<dbReference type="HOGENOM" id="CLU_2073303_0_0_1"/>
<reference evidence="3" key="1">
    <citation type="submission" date="2010-07" db="EMBL/GenBank/DDBJ databases">
        <title>The genome sequence of Gaeumannomyces graminis var. tritici strain R3-111a-1.</title>
        <authorList>
            <consortium name="The Broad Institute Genome Sequencing Platform"/>
            <person name="Ma L.-J."/>
            <person name="Dead R."/>
            <person name="Young S."/>
            <person name="Zeng Q."/>
            <person name="Koehrsen M."/>
            <person name="Alvarado L."/>
            <person name="Berlin A."/>
            <person name="Chapman S.B."/>
            <person name="Chen Z."/>
            <person name="Freedman E."/>
            <person name="Gellesch M."/>
            <person name="Goldberg J."/>
            <person name="Griggs A."/>
            <person name="Gujja S."/>
            <person name="Heilman E.R."/>
            <person name="Heiman D."/>
            <person name="Hepburn T."/>
            <person name="Howarth C."/>
            <person name="Jen D."/>
            <person name="Larson L."/>
            <person name="Mehta T."/>
            <person name="Neiman D."/>
            <person name="Pearson M."/>
            <person name="Roberts A."/>
            <person name="Saif S."/>
            <person name="Shea T."/>
            <person name="Shenoy N."/>
            <person name="Sisk P."/>
            <person name="Stolte C."/>
            <person name="Sykes S."/>
            <person name="Walk T."/>
            <person name="White J."/>
            <person name="Yandava C."/>
            <person name="Haas B."/>
            <person name="Nusbaum C."/>
            <person name="Birren B."/>
        </authorList>
    </citation>
    <scope>NUCLEOTIDE SEQUENCE [LARGE SCALE GENOMIC DNA]</scope>
    <source>
        <strain evidence="3">R3-111a-1</strain>
    </source>
</reference>
<dbReference type="EMBL" id="GL385395">
    <property type="protein sequence ID" value="EJT82028.1"/>
    <property type="molecule type" value="Genomic_DNA"/>
</dbReference>
<evidence type="ECO:0000313" key="1">
    <source>
        <dbReference type="EMBL" id="EJT82028.1"/>
    </source>
</evidence>
<organism evidence="1">
    <name type="scientific">Gaeumannomyces tritici (strain R3-111a-1)</name>
    <name type="common">Wheat and barley take-all root rot fungus</name>
    <name type="synonym">Gaeumannomyces graminis var. tritici</name>
    <dbReference type="NCBI Taxonomy" id="644352"/>
    <lineage>
        <taxon>Eukaryota</taxon>
        <taxon>Fungi</taxon>
        <taxon>Dikarya</taxon>
        <taxon>Ascomycota</taxon>
        <taxon>Pezizomycotina</taxon>
        <taxon>Sordariomycetes</taxon>
        <taxon>Sordariomycetidae</taxon>
        <taxon>Magnaporthales</taxon>
        <taxon>Magnaporthaceae</taxon>
        <taxon>Gaeumannomyces</taxon>
    </lineage>
</organism>
<reference evidence="2" key="5">
    <citation type="submission" date="2018-04" db="UniProtKB">
        <authorList>
            <consortium name="EnsemblFungi"/>
        </authorList>
    </citation>
    <scope>IDENTIFICATION</scope>
    <source>
        <strain evidence="2">R3-111a-1</strain>
    </source>
</reference>
<evidence type="ECO:0000313" key="3">
    <source>
        <dbReference type="Proteomes" id="UP000006039"/>
    </source>
</evidence>
<sequence>MTAWAHPLPARYFEMCAWPISSYRSRPPHGWGSGPAKPPGPRDTHFCSETVEIADDSPTFSEVIDYPKSAKDLPVPRSEMSAARQPWHYPDCMPYIVGTFADHASRGQAAGMDPTPLI</sequence>
<proteinExistence type="predicted"/>
<dbReference type="EnsemblFungi" id="EJT82028">
    <property type="protein sequence ID" value="EJT82028"/>
    <property type="gene ID" value="GGTG_02002"/>
</dbReference>
<name>J3NL61_GAET3</name>
<reference evidence="1" key="2">
    <citation type="submission" date="2010-07" db="EMBL/GenBank/DDBJ databases">
        <authorList>
            <consortium name="The Broad Institute Genome Sequencing Platform"/>
            <consortium name="Broad Institute Genome Sequencing Center for Infectious Disease"/>
            <person name="Ma L.-J."/>
            <person name="Dead R."/>
            <person name="Young S."/>
            <person name="Zeng Q."/>
            <person name="Koehrsen M."/>
            <person name="Alvarado L."/>
            <person name="Berlin A."/>
            <person name="Chapman S.B."/>
            <person name="Chen Z."/>
            <person name="Freedman E."/>
            <person name="Gellesch M."/>
            <person name="Goldberg J."/>
            <person name="Griggs A."/>
            <person name="Gujja S."/>
            <person name="Heilman E.R."/>
            <person name="Heiman D."/>
            <person name="Hepburn T."/>
            <person name="Howarth C."/>
            <person name="Jen D."/>
            <person name="Larson L."/>
            <person name="Mehta T."/>
            <person name="Neiman D."/>
            <person name="Pearson M."/>
            <person name="Roberts A."/>
            <person name="Saif S."/>
            <person name="Shea T."/>
            <person name="Shenoy N."/>
            <person name="Sisk P."/>
            <person name="Stolte C."/>
            <person name="Sykes S."/>
            <person name="Walk T."/>
            <person name="White J."/>
            <person name="Yandava C."/>
            <person name="Haas B."/>
            <person name="Nusbaum C."/>
            <person name="Birren B."/>
        </authorList>
    </citation>
    <scope>NUCLEOTIDE SEQUENCE</scope>
    <source>
        <strain evidence="1">R3-111a-1</strain>
    </source>
</reference>
<keyword evidence="3" id="KW-1185">Reference proteome</keyword>